<organism evidence="2 3">
    <name type="scientific">Letharia lupina</name>
    <dbReference type="NCBI Taxonomy" id="560253"/>
    <lineage>
        <taxon>Eukaryota</taxon>
        <taxon>Fungi</taxon>
        <taxon>Dikarya</taxon>
        <taxon>Ascomycota</taxon>
        <taxon>Pezizomycotina</taxon>
        <taxon>Lecanoromycetes</taxon>
        <taxon>OSLEUM clade</taxon>
        <taxon>Lecanoromycetidae</taxon>
        <taxon>Lecanorales</taxon>
        <taxon>Lecanorineae</taxon>
        <taxon>Parmeliaceae</taxon>
        <taxon>Letharia</taxon>
    </lineage>
</organism>
<reference evidence="2 3" key="1">
    <citation type="journal article" date="2020" name="Genomics">
        <title>Complete, high-quality genomes from long-read metagenomic sequencing of two wolf lichen thalli reveals enigmatic genome architecture.</title>
        <authorList>
            <person name="McKenzie S.K."/>
            <person name="Walston R.F."/>
            <person name="Allen J.L."/>
        </authorList>
    </citation>
    <scope>NUCLEOTIDE SEQUENCE [LARGE SCALE GENOMIC DNA]</scope>
    <source>
        <strain evidence="2">WasteWater1</strain>
    </source>
</reference>
<feature type="compositionally biased region" description="Low complexity" evidence="1">
    <location>
        <begin position="20"/>
        <end position="46"/>
    </location>
</feature>
<dbReference type="Proteomes" id="UP000593566">
    <property type="component" value="Unassembled WGS sequence"/>
</dbReference>
<sequence length="76" mass="8123">MPHGPKDWLDSFFSSHSQQSTSTAASTAYKTSTLTVPSSTSSMPPSNLRRVGMGRMALHGDLYAKAALDSVNGTYK</sequence>
<protein>
    <submittedName>
        <fullName evidence="2">Uncharacterized protein</fullName>
    </submittedName>
</protein>
<dbReference type="AlphaFoldDB" id="A0A8H6C7Q3"/>
<dbReference type="GeneID" id="59334151"/>
<dbReference type="RefSeq" id="XP_037147834.1">
    <property type="nucleotide sequence ID" value="XM_037296653.1"/>
</dbReference>
<accession>A0A8H6C7Q3</accession>
<keyword evidence="3" id="KW-1185">Reference proteome</keyword>
<feature type="region of interest" description="Disordered" evidence="1">
    <location>
        <begin position="20"/>
        <end position="49"/>
    </location>
</feature>
<evidence type="ECO:0000256" key="1">
    <source>
        <dbReference type="SAM" id="MobiDB-lite"/>
    </source>
</evidence>
<comment type="caution">
    <text evidence="2">The sequence shown here is derived from an EMBL/GenBank/DDBJ whole genome shotgun (WGS) entry which is preliminary data.</text>
</comment>
<proteinExistence type="predicted"/>
<evidence type="ECO:0000313" key="3">
    <source>
        <dbReference type="Proteomes" id="UP000593566"/>
    </source>
</evidence>
<dbReference type="EMBL" id="JACCJB010000022">
    <property type="protein sequence ID" value="KAF6218399.1"/>
    <property type="molecule type" value="Genomic_DNA"/>
</dbReference>
<evidence type="ECO:0000313" key="2">
    <source>
        <dbReference type="EMBL" id="KAF6218399.1"/>
    </source>
</evidence>
<name>A0A8H6C7Q3_9LECA</name>
<gene>
    <name evidence="2" type="ORF">HO133_005746</name>
</gene>